<feature type="chain" id="PRO_5045090758" evidence="1">
    <location>
        <begin position="24"/>
        <end position="123"/>
    </location>
</feature>
<reference evidence="2 3" key="1">
    <citation type="submission" date="2022-01" db="EMBL/GenBank/DDBJ databases">
        <title>Paraglaciecola sp. G1-23.</title>
        <authorList>
            <person name="Jin M.S."/>
            <person name="Han D.M."/>
            <person name="Kim H.M."/>
            <person name="Jeon C.O."/>
        </authorList>
    </citation>
    <scope>NUCLEOTIDE SEQUENCE [LARGE SCALE GENOMIC DNA]</scope>
    <source>
        <strain evidence="2 3">G1-23</strain>
    </source>
</reference>
<proteinExistence type="predicted"/>
<evidence type="ECO:0000313" key="2">
    <source>
        <dbReference type="EMBL" id="MCF2948016.1"/>
    </source>
</evidence>
<dbReference type="NCBIfam" id="NF033919">
    <property type="entry name" value="PA2779_fam"/>
    <property type="match status" value="1"/>
</dbReference>
<dbReference type="InterPro" id="IPR046735">
    <property type="entry name" value="PA2779-like"/>
</dbReference>
<sequence length="123" mass="13443">MKFIKVLTLASLFFVINTSFVSAKVVTSESVMQIQNTTYQKQQILKMVNTTAVQDKLVQLGVTEEDAVSRINNMTPEEIQALNTQLNEAPAGGIVGTVVTVLVVVAVLDLMGLTDVYPFIRPI</sequence>
<dbReference type="RefSeq" id="WP_235311571.1">
    <property type="nucleotide sequence ID" value="NZ_JAKGAS010000003.1"/>
</dbReference>
<accession>A0ABS9D511</accession>
<keyword evidence="3" id="KW-1185">Reference proteome</keyword>
<comment type="caution">
    <text evidence="2">The sequence shown here is derived from an EMBL/GenBank/DDBJ whole genome shotgun (WGS) entry which is preliminary data.</text>
</comment>
<evidence type="ECO:0000256" key="1">
    <source>
        <dbReference type="SAM" id="SignalP"/>
    </source>
</evidence>
<dbReference type="EMBL" id="JAKGAS010000003">
    <property type="protein sequence ID" value="MCF2948016.1"/>
    <property type="molecule type" value="Genomic_DNA"/>
</dbReference>
<evidence type="ECO:0000313" key="3">
    <source>
        <dbReference type="Proteomes" id="UP001521137"/>
    </source>
</evidence>
<dbReference type="Proteomes" id="UP001521137">
    <property type="component" value="Unassembled WGS sequence"/>
</dbReference>
<dbReference type="Pfam" id="PF20332">
    <property type="entry name" value="DUF6627"/>
    <property type="match status" value="1"/>
</dbReference>
<protein>
    <submittedName>
        <fullName evidence="2">PA2779 family protein</fullName>
    </submittedName>
</protein>
<organism evidence="2 3">
    <name type="scientific">Paraglaciecola algarum</name>
    <dbReference type="NCBI Taxonomy" id="3050085"/>
    <lineage>
        <taxon>Bacteria</taxon>
        <taxon>Pseudomonadati</taxon>
        <taxon>Pseudomonadota</taxon>
        <taxon>Gammaproteobacteria</taxon>
        <taxon>Alteromonadales</taxon>
        <taxon>Alteromonadaceae</taxon>
        <taxon>Paraglaciecola</taxon>
    </lineage>
</organism>
<keyword evidence="1" id="KW-0732">Signal</keyword>
<feature type="signal peptide" evidence="1">
    <location>
        <begin position="1"/>
        <end position="23"/>
    </location>
</feature>
<gene>
    <name evidence="2" type="ORF">L0668_07850</name>
</gene>
<name>A0ABS9D511_9ALTE</name>